<dbReference type="RefSeq" id="WP_162441446.1">
    <property type="nucleotide sequence ID" value="NZ_CP048222.1"/>
</dbReference>
<dbReference type="GO" id="GO:0051539">
    <property type="term" value="F:4 iron, 4 sulfur cluster binding"/>
    <property type="evidence" value="ECO:0007669"/>
    <property type="project" value="UniProtKB-KW"/>
</dbReference>
<dbReference type="AlphaFoldDB" id="A0A6C0GBK4"/>
<evidence type="ECO:0000256" key="2">
    <source>
        <dbReference type="ARBA" id="ARBA00022485"/>
    </source>
</evidence>
<dbReference type="Gene3D" id="3.20.20.70">
    <property type="entry name" value="Aldolase class I"/>
    <property type="match status" value="1"/>
</dbReference>
<dbReference type="Pfam" id="PF04055">
    <property type="entry name" value="Radical_SAM"/>
    <property type="match status" value="1"/>
</dbReference>
<dbReference type="PANTHER" id="PTHR43273:SF8">
    <property type="entry name" value="RADICAL SAM DOMAIN PROTEIN"/>
    <property type="match status" value="1"/>
</dbReference>
<proteinExistence type="predicted"/>
<name>A0A6C0GBK4_9BACT</name>
<dbReference type="InterPro" id="IPR000385">
    <property type="entry name" value="MoaA_NifB_PqqE_Fe-S-bd_CS"/>
</dbReference>
<dbReference type="InterPro" id="IPR023867">
    <property type="entry name" value="Sulphatase_maturase_rSAM"/>
</dbReference>
<evidence type="ECO:0000313" key="9">
    <source>
        <dbReference type="Proteomes" id="UP000480178"/>
    </source>
</evidence>
<comment type="cofactor">
    <cofactor evidence="1">
        <name>[4Fe-4S] cluster</name>
        <dbReference type="ChEBI" id="CHEBI:49883"/>
    </cofactor>
</comment>
<accession>A0A6C0GBK4</accession>
<keyword evidence="5" id="KW-0408">Iron</keyword>
<dbReference type="GO" id="GO:0016491">
    <property type="term" value="F:oxidoreductase activity"/>
    <property type="evidence" value="ECO:0007669"/>
    <property type="project" value="InterPro"/>
</dbReference>
<gene>
    <name evidence="8" type="ORF">GXP67_01045</name>
</gene>
<dbReference type="KEGG" id="rhoz:GXP67_01045"/>
<dbReference type="InterPro" id="IPR007197">
    <property type="entry name" value="rSAM"/>
</dbReference>
<feature type="domain" description="Radical SAM core" evidence="7">
    <location>
        <begin position="22"/>
        <end position="264"/>
    </location>
</feature>
<keyword evidence="4" id="KW-0479">Metal-binding</keyword>
<dbReference type="PROSITE" id="PS01305">
    <property type="entry name" value="MOAA_NIFB_PQQE"/>
    <property type="match status" value="1"/>
</dbReference>
<dbReference type="InterPro" id="IPR058240">
    <property type="entry name" value="rSAM_sf"/>
</dbReference>
<evidence type="ECO:0000256" key="5">
    <source>
        <dbReference type="ARBA" id="ARBA00023004"/>
    </source>
</evidence>
<keyword evidence="2" id="KW-0004">4Fe-4S</keyword>
<protein>
    <submittedName>
        <fullName evidence="8">Radical SAM protein</fullName>
    </submittedName>
</protein>
<dbReference type="EMBL" id="CP048222">
    <property type="protein sequence ID" value="QHT65359.1"/>
    <property type="molecule type" value="Genomic_DNA"/>
</dbReference>
<dbReference type="SFLD" id="SFLDG01386">
    <property type="entry name" value="main_SPASM_domain-containing"/>
    <property type="match status" value="1"/>
</dbReference>
<reference evidence="8 9" key="1">
    <citation type="submission" date="2020-01" db="EMBL/GenBank/DDBJ databases">
        <authorList>
            <person name="Kim M.K."/>
        </authorList>
    </citation>
    <scope>NUCLEOTIDE SEQUENCE [LARGE SCALE GENOMIC DNA]</scope>
    <source>
        <strain evidence="8 9">172606-1</strain>
    </source>
</reference>
<evidence type="ECO:0000256" key="4">
    <source>
        <dbReference type="ARBA" id="ARBA00022723"/>
    </source>
</evidence>
<sequence>MAPAFSVLPFTNTFLNQVMSLIRPFNYILLKLASTCNINCSYCYWFRDETVLTKSKILSEEAETNLLAALGRHLKKYKLRDFSILLHGGEPLLFGKKRFIKLCKKLNEVTQENHCKLFLSITTNGILIDDEWCSIFNQFNIRVTVSIDGPPSVHDSRRLDFKDKGTSKQVIESFFLLRKHNIQTGVLGVCKPDTDPVVFRNFYVNELKVSSFDILVPDATHEDNPEKISTFYKSLFDIWLSEFSSVNLRIRFIETIVKGIMGYRSTSESIGYRPVSTITILTDGSIEPLDVFRIAGNASTNTGLNVSRDDIQDLSSHPLWLEIRNASLNLHSTCKNCEFHDACGGGIFHQDGLI</sequence>
<dbReference type="PANTHER" id="PTHR43273">
    <property type="entry name" value="ANAEROBIC SULFATASE-MATURATING ENZYME HOMOLOG ASLB-RELATED"/>
    <property type="match status" value="1"/>
</dbReference>
<keyword evidence="9" id="KW-1185">Reference proteome</keyword>
<keyword evidence="3" id="KW-0949">S-adenosyl-L-methionine</keyword>
<evidence type="ECO:0000313" key="8">
    <source>
        <dbReference type="EMBL" id="QHT65359.1"/>
    </source>
</evidence>
<dbReference type="CDD" id="cd01335">
    <property type="entry name" value="Radical_SAM"/>
    <property type="match status" value="1"/>
</dbReference>
<evidence type="ECO:0000256" key="6">
    <source>
        <dbReference type="ARBA" id="ARBA00023014"/>
    </source>
</evidence>
<keyword evidence="6" id="KW-0411">Iron-sulfur</keyword>
<dbReference type="PROSITE" id="PS51918">
    <property type="entry name" value="RADICAL_SAM"/>
    <property type="match status" value="1"/>
</dbReference>
<dbReference type="SUPFAM" id="SSF102114">
    <property type="entry name" value="Radical SAM enzymes"/>
    <property type="match status" value="1"/>
</dbReference>
<dbReference type="InterPro" id="IPR013785">
    <property type="entry name" value="Aldolase_TIM"/>
</dbReference>
<evidence type="ECO:0000256" key="1">
    <source>
        <dbReference type="ARBA" id="ARBA00001966"/>
    </source>
</evidence>
<organism evidence="8 9">
    <name type="scientific">Rhodocytophaga rosea</name>
    <dbReference type="NCBI Taxonomy" id="2704465"/>
    <lineage>
        <taxon>Bacteria</taxon>
        <taxon>Pseudomonadati</taxon>
        <taxon>Bacteroidota</taxon>
        <taxon>Cytophagia</taxon>
        <taxon>Cytophagales</taxon>
        <taxon>Rhodocytophagaceae</taxon>
        <taxon>Rhodocytophaga</taxon>
    </lineage>
</organism>
<evidence type="ECO:0000256" key="3">
    <source>
        <dbReference type="ARBA" id="ARBA00022691"/>
    </source>
</evidence>
<dbReference type="Proteomes" id="UP000480178">
    <property type="component" value="Chromosome"/>
</dbReference>
<evidence type="ECO:0000259" key="7">
    <source>
        <dbReference type="PROSITE" id="PS51918"/>
    </source>
</evidence>
<dbReference type="GO" id="GO:0046872">
    <property type="term" value="F:metal ion binding"/>
    <property type="evidence" value="ECO:0007669"/>
    <property type="project" value="UniProtKB-KW"/>
</dbReference>
<dbReference type="SFLD" id="SFLDG01067">
    <property type="entry name" value="SPASM/twitch_domain_containing"/>
    <property type="match status" value="1"/>
</dbReference>
<dbReference type="SFLD" id="SFLDS00029">
    <property type="entry name" value="Radical_SAM"/>
    <property type="match status" value="1"/>
</dbReference>